<dbReference type="InterPro" id="IPR058031">
    <property type="entry name" value="AAA_lid_NorR"/>
</dbReference>
<comment type="caution">
    <text evidence="8">The sequence shown here is derived from an EMBL/GenBank/DDBJ whole genome shotgun (WGS) entry which is preliminary data.</text>
</comment>
<keyword evidence="3" id="KW-0805">Transcription regulation</keyword>
<evidence type="ECO:0000256" key="4">
    <source>
        <dbReference type="ARBA" id="ARBA00023125"/>
    </source>
</evidence>
<dbReference type="CDD" id="cd00009">
    <property type="entry name" value="AAA"/>
    <property type="match status" value="1"/>
</dbReference>
<evidence type="ECO:0000256" key="2">
    <source>
        <dbReference type="ARBA" id="ARBA00022840"/>
    </source>
</evidence>
<keyword evidence="1" id="KW-0547">Nucleotide-binding</keyword>
<evidence type="ECO:0000313" key="9">
    <source>
        <dbReference type="Proteomes" id="UP000319908"/>
    </source>
</evidence>
<evidence type="ECO:0000259" key="7">
    <source>
        <dbReference type="PROSITE" id="PS50045"/>
    </source>
</evidence>
<dbReference type="InterPro" id="IPR025943">
    <property type="entry name" value="Sigma_54_int_dom_ATP-bd_2"/>
</dbReference>
<dbReference type="InterPro" id="IPR002078">
    <property type="entry name" value="Sigma_54_int"/>
</dbReference>
<dbReference type="GO" id="GO:0043565">
    <property type="term" value="F:sequence-specific DNA binding"/>
    <property type="evidence" value="ECO:0007669"/>
    <property type="project" value="InterPro"/>
</dbReference>
<dbReference type="PANTHER" id="PTHR32071:SF57">
    <property type="entry name" value="C4-DICARBOXYLATE TRANSPORT TRANSCRIPTIONAL REGULATORY PROTEIN DCTD"/>
    <property type="match status" value="1"/>
</dbReference>
<evidence type="ECO:0000313" key="8">
    <source>
        <dbReference type="EMBL" id="TWU19712.1"/>
    </source>
</evidence>
<feature type="domain" description="FHA" evidence="6">
    <location>
        <begin position="25"/>
        <end position="74"/>
    </location>
</feature>
<evidence type="ECO:0000256" key="1">
    <source>
        <dbReference type="ARBA" id="ARBA00022741"/>
    </source>
</evidence>
<dbReference type="InterPro" id="IPR002197">
    <property type="entry name" value="HTH_Fis"/>
</dbReference>
<dbReference type="SUPFAM" id="SSF46689">
    <property type="entry name" value="Homeodomain-like"/>
    <property type="match status" value="1"/>
</dbReference>
<keyword evidence="2" id="KW-0067">ATP-binding</keyword>
<feature type="domain" description="Sigma-54 factor interaction" evidence="7">
    <location>
        <begin position="371"/>
        <end position="600"/>
    </location>
</feature>
<organism evidence="8 9">
    <name type="scientific">Allorhodopirellula heiligendammensis</name>
    <dbReference type="NCBI Taxonomy" id="2714739"/>
    <lineage>
        <taxon>Bacteria</taxon>
        <taxon>Pseudomonadati</taxon>
        <taxon>Planctomycetota</taxon>
        <taxon>Planctomycetia</taxon>
        <taxon>Pirellulales</taxon>
        <taxon>Pirellulaceae</taxon>
        <taxon>Allorhodopirellula</taxon>
    </lineage>
</organism>
<dbReference type="Pfam" id="PF25601">
    <property type="entry name" value="AAA_lid_14"/>
    <property type="match status" value="1"/>
</dbReference>
<dbReference type="Gene3D" id="1.10.8.60">
    <property type="match status" value="1"/>
</dbReference>
<dbReference type="FunFam" id="3.40.50.300:FF:000006">
    <property type="entry name" value="DNA-binding transcriptional regulator NtrC"/>
    <property type="match status" value="1"/>
</dbReference>
<reference evidence="8 9" key="1">
    <citation type="journal article" date="2020" name="Antonie Van Leeuwenhoek">
        <title>Rhodopirellula heiligendammensis sp. nov., Rhodopirellula pilleata sp. nov., and Rhodopirellula solitaria sp. nov. isolated from natural or artificial marine surfaces in Northern Germany and California, USA, and emended description of the genus Rhodopirellula.</title>
        <authorList>
            <person name="Kallscheuer N."/>
            <person name="Wiegand S."/>
            <person name="Jogler M."/>
            <person name="Boedeker C."/>
            <person name="Peeters S.H."/>
            <person name="Rast P."/>
            <person name="Heuer A."/>
            <person name="Jetten M.S.M."/>
            <person name="Rohde M."/>
            <person name="Jogler C."/>
        </authorList>
    </citation>
    <scope>NUCLEOTIDE SEQUENCE [LARGE SCALE GENOMIC DNA]</scope>
    <source>
        <strain evidence="8 9">Poly21</strain>
    </source>
</reference>
<dbReference type="InterPro" id="IPR009057">
    <property type="entry name" value="Homeodomain-like_sf"/>
</dbReference>
<keyword evidence="9" id="KW-1185">Reference proteome</keyword>
<dbReference type="PROSITE" id="PS00688">
    <property type="entry name" value="SIGMA54_INTERACT_3"/>
    <property type="match status" value="1"/>
</dbReference>
<protein>
    <submittedName>
        <fullName evidence="8">Nitrogen fixation protein VnfA</fullName>
    </submittedName>
</protein>
<dbReference type="Pfam" id="PF02954">
    <property type="entry name" value="HTH_8"/>
    <property type="match status" value="1"/>
</dbReference>
<dbReference type="InterPro" id="IPR003593">
    <property type="entry name" value="AAA+_ATPase"/>
</dbReference>
<dbReference type="SUPFAM" id="SSF52540">
    <property type="entry name" value="P-loop containing nucleoside triphosphate hydrolases"/>
    <property type="match status" value="1"/>
</dbReference>
<dbReference type="PROSITE" id="PS00675">
    <property type="entry name" value="SIGMA54_INTERACT_1"/>
    <property type="match status" value="1"/>
</dbReference>
<proteinExistence type="predicted"/>
<dbReference type="InterPro" id="IPR025944">
    <property type="entry name" value="Sigma_54_int_dom_CS"/>
</dbReference>
<dbReference type="GO" id="GO:0006355">
    <property type="term" value="P:regulation of DNA-templated transcription"/>
    <property type="evidence" value="ECO:0007669"/>
    <property type="project" value="InterPro"/>
</dbReference>
<dbReference type="PROSITE" id="PS50045">
    <property type="entry name" value="SIGMA54_INTERACT_4"/>
    <property type="match status" value="1"/>
</dbReference>
<dbReference type="Gene3D" id="2.60.200.20">
    <property type="match status" value="1"/>
</dbReference>
<evidence type="ECO:0000259" key="6">
    <source>
        <dbReference type="PROSITE" id="PS50006"/>
    </source>
</evidence>
<dbReference type="Pfam" id="PF00158">
    <property type="entry name" value="Sigma54_activat"/>
    <property type="match status" value="1"/>
</dbReference>
<dbReference type="PROSITE" id="PS00676">
    <property type="entry name" value="SIGMA54_INTERACT_2"/>
    <property type="match status" value="1"/>
</dbReference>
<dbReference type="InterPro" id="IPR000253">
    <property type="entry name" value="FHA_dom"/>
</dbReference>
<dbReference type="PRINTS" id="PR01590">
    <property type="entry name" value="HTHFIS"/>
</dbReference>
<sequence>MDAYLVLHRGTRWTDVYRLAGSEDVFLGRSSQNQIVLRSGRASRRHARISCEPAGWCVEDLASRNGVFVNDVPINGQSPTPLEEGDRLQVAGFEMRFTYDLARWAGPSTAVGEHAGADAGLDEGATEDAMLLGDEFASEIESPWLDIVSQSPAQTLESRKNPPNPSEHTDSANLSLLQMAFAMGRLDSDEGDFEPASTLLLQTLASQLPAAEIALYLFDEARELPLPRHVHQRPGHRYRRPPENLVRQILAPGAAALLARNILGDRHLATADTRGEIDVESLVLAPLHVPAQQPATDPSQLRPAGGLVHVTTGAGDASLQERDLALIVTACEIFCEACRSQHQRHQLEQTLHQSKQTISRLRTQLAGRVEILGRSDAIADVQVKIAQVARTDAAVLLRGESGSGKELVASAIHFASRRAEGPMVCLNCAALSKDLLESELFGHEKGAFTGATDSKKGKFEAASGGTLMLDEIGEMNLELQAKLLRVLEGHPFERVGGQTAVRVDVRVIAATHRDLQAMVSSGDFRQDLFYRLHVIEIVVPPLRSRGRDIVLLAEHFVSSFVQSMGRGPMSISPAARQKLLGYSWPGNVRELRNVLERAVVMAPLDIRGPHEIGPDELLMAPAMQGNVVAPPRADTEGTPPGISLAELERQHIEQVLQSTGGNKSKASGILGIERSTLDRKLKRYAEN</sequence>
<dbReference type="Gene3D" id="3.40.50.300">
    <property type="entry name" value="P-loop containing nucleotide triphosphate hydrolases"/>
    <property type="match status" value="1"/>
</dbReference>
<gene>
    <name evidence="8" type="primary">vnfA_1</name>
    <name evidence="8" type="ORF">Poly21_18870</name>
</gene>
<dbReference type="Gene3D" id="1.10.10.60">
    <property type="entry name" value="Homeodomain-like"/>
    <property type="match status" value="1"/>
</dbReference>
<dbReference type="PROSITE" id="PS50006">
    <property type="entry name" value="FHA_DOMAIN"/>
    <property type="match status" value="1"/>
</dbReference>
<dbReference type="InterPro" id="IPR025662">
    <property type="entry name" value="Sigma_54_int_dom_ATP-bd_1"/>
</dbReference>
<dbReference type="Proteomes" id="UP000319908">
    <property type="component" value="Unassembled WGS sequence"/>
</dbReference>
<keyword evidence="4" id="KW-0238">DNA-binding</keyword>
<dbReference type="EMBL" id="SJPU01000001">
    <property type="protein sequence ID" value="TWU19712.1"/>
    <property type="molecule type" value="Genomic_DNA"/>
</dbReference>
<dbReference type="Pfam" id="PF00498">
    <property type="entry name" value="FHA"/>
    <property type="match status" value="1"/>
</dbReference>
<accession>A0A5C6C6L2</accession>
<evidence type="ECO:0000256" key="3">
    <source>
        <dbReference type="ARBA" id="ARBA00023015"/>
    </source>
</evidence>
<dbReference type="PANTHER" id="PTHR32071">
    <property type="entry name" value="TRANSCRIPTIONAL REGULATORY PROTEIN"/>
    <property type="match status" value="1"/>
</dbReference>
<name>A0A5C6C6L2_9BACT</name>
<dbReference type="CDD" id="cd00060">
    <property type="entry name" value="FHA"/>
    <property type="match status" value="1"/>
</dbReference>
<dbReference type="SMART" id="SM00382">
    <property type="entry name" value="AAA"/>
    <property type="match status" value="1"/>
</dbReference>
<dbReference type="SUPFAM" id="SSF49879">
    <property type="entry name" value="SMAD/FHA domain"/>
    <property type="match status" value="1"/>
</dbReference>
<dbReference type="AlphaFoldDB" id="A0A5C6C6L2"/>
<dbReference type="GO" id="GO:0005524">
    <property type="term" value="F:ATP binding"/>
    <property type="evidence" value="ECO:0007669"/>
    <property type="project" value="UniProtKB-KW"/>
</dbReference>
<evidence type="ECO:0000256" key="5">
    <source>
        <dbReference type="ARBA" id="ARBA00023163"/>
    </source>
</evidence>
<keyword evidence="5" id="KW-0804">Transcription</keyword>
<dbReference type="InterPro" id="IPR008984">
    <property type="entry name" value="SMAD_FHA_dom_sf"/>
</dbReference>
<dbReference type="InterPro" id="IPR027417">
    <property type="entry name" value="P-loop_NTPase"/>
</dbReference>
<dbReference type="SMART" id="SM00240">
    <property type="entry name" value="FHA"/>
    <property type="match status" value="1"/>
</dbReference>